<sequence>MSGRPLRFVVVGPGFRAGAFLRAAAALPQLSCVGVVVRRPRDLGLPTFGSLAECLQQTRPELVLTAVPWSVTPQLVPEAVRHGVPVLAETPPAPDVEAMRALWDEVGGSGLVQVAEQYLLLPSHAARLAVVRSGAIGTPTQVQISSTQYYHAVSLVRGLLGAGRVPLTVRADRFEAPLVHPLGRQGWTGDPEPRPTANVVATLDLGDGRSGVYDFVDGQTRNPLRHRRTLVRGTSGELAEDEVVRVTATDTVTTSRLERRQTGHDLDLHGYDTDTITFDGEVVYRNPFFGHRWDDDEIATAALLLRTRDWLRGEGPEPYPLADGCYDHHVGLAIDAAASSGERVRVEGEPWVDGGTGLLDSAEAGVVESGPAPLVPDEMEELP</sequence>
<keyword evidence="3" id="KW-1185">Reference proteome</keyword>
<reference evidence="2 3" key="1">
    <citation type="submission" date="2018-07" db="EMBL/GenBank/DDBJ databases">
        <title>Desertimonas flava gen. nov. sp. nov.</title>
        <authorList>
            <person name="Liu S."/>
        </authorList>
    </citation>
    <scope>NUCLEOTIDE SEQUENCE [LARGE SCALE GENOMIC DNA]</scope>
    <source>
        <strain evidence="2 3">16Sb5-5</strain>
    </source>
</reference>
<feature type="domain" description="Gfo/Idh/MocA-like oxidoreductase N-terminal" evidence="1">
    <location>
        <begin position="6"/>
        <end position="108"/>
    </location>
</feature>
<evidence type="ECO:0000259" key="1">
    <source>
        <dbReference type="Pfam" id="PF01408"/>
    </source>
</evidence>
<dbReference type="Pfam" id="PF01408">
    <property type="entry name" value="GFO_IDH_MocA"/>
    <property type="match status" value="1"/>
</dbReference>
<dbReference type="GO" id="GO:0000166">
    <property type="term" value="F:nucleotide binding"/>
    <property type="evidence" value="ECO:0007669"/>
    <property type="project" value="InterPro"/>
</dbReference>
<dbReference type="Gene3D" id="3.30.360.10">
    <property type="entry name" value="Dihydrodipicolinate Reductase, domain 2"/>
    <property type="match status" value="1"/>
</dbReference>
<dbReference type="Gene3D" id="3.40.50.720">
    <property type="entry name" value="NAD(P)-binding Rossmann-like Domain"/>
    <property type="match status" value="1"/>
</dbReference>
<proteinExistence type="predicted"/>
<accession>A0A367YT61</accession>
<comment type="caution">
    <text evidence="2">The sequence shown here is derived from an EMBL/GenBank/DDBJ whole genome shotgun (WGS) entry which is preliminary data.</text>
</comment>
<gene>
    <name evidence="2" type="ORF">DT076_13925</name>
</gene>
<dbReference type="SUPFAM" id="SSF51735">
    <property type="entry name" value="NAD(P)-binding Rossmann-fold domains"/>
    <property type="match status" value="1"/>
</dbReference>
<dbReference type="AlphaFoldDB" id="A0A367YT61"/>
<evidence type="ECO:0000313" key="3">
    <source>
        <dbReference type="Proteomes" id="UP000252770"/>
    </source>
</evidence>
<name>A0A367YT61_9ACTN</name>
<dbReference type="RefSeq" id="WP_114127284.1">
    <property type="nucleotide sequence ID" value="NZ_QOUI01000008.1"/>
</dbReference>
<dbReference type="InterPro" id="IPR000683">
    <property type="entry name" value="Gfo/Idh/MocA-like_OxRdtase_N"/>
</dbReference>
<dbReference type="InterPro" id="IPR036291">
    <property type="entry name" value="NAD(P)-bd_dom_sf"/>
</dbReference>
<evidence type="ECO:0000313" key="2">
    <source>
        <dbReference type="EMBL" id="RCK68998.1"/>
    </source>
</evidence>
<protein>
    <submittedName>
        <fullName evidence="2">Gfo/Idh/MocA family oxidoreductase</fullName>
    </submittedName>
</protein>
<organism evidence="2 3">
    <name type="scientific">Desertihabitans brevis</name>
    <dbReference type="NCBI Taxonomy" id="2268447"/>
    <lineage>
        <taxon>Bacteria</taxon>
        <taxon>Bacillati</taxon>
        <taxon>Actinomycetota</taxon>
        <taxon>Actinomycetes</taxon>
        <taxon>Propionibacteriales</taxon>
        <taxon>Propionibacteriaceae</taxon>
        <taxon>Desertihabitans</taxon>
    </lineage>
</organism>
<dbReference type="Proteomes" id="UP000252770">
    <property type="component" value="Unassembled WGS sequence"/>
</dbReference>
<dbReference type="EMBL" id="QOUI01000008">
    <property type="protein sequence ID" value="RCK68998.1"/>
    <property type="molecule type" value="Genomic_DNA"/>
</dbReference>